<evidence type="ECO:0000256" key="4">
    <source>
        <dbReference type="ARBA" id="ARBA00022692"/>
    </source>
</evidence>
<dbReference type="PANTHER" id="PTHR47529">
    <property type="entry name" value="PEPTIDYL-PROLYL CIS-TRANS ISOMERASE D"/>
    <property type="match status" value="1"/>
</dbReference>
<gene>
    <name evidence="14" type="ORF">SAMN05421819_1770</name>
</gene>
<dbReference type="Gene3D" id="3.10.50.40">
    <property type="match status" value="1"/>
</dbReference>
<organism evidence="14 15">
    <name type="scientific">Bryocella elongata</name>
    <dbReference type="NCBI Taxonomy" id="863522"/>
    <lineage>
        <taxon>Bacteria</taxon>
        <taxon>Pseudomonadati</taxon>
        <taxon>Acidobacteriota</taxon>
        <taxon>Terriglobia</taxon>
        <taxon>Terriglobales</taxon>
        <taxon>Acidobacteriaceae</taxon>
        <taxon>Bryocella</taxon>
    </lineage>
</organism>
<evidence type="ECO:0000256" key="11">
    <source>
        <dbReference type="PROSITE-ProRule" id="PRU00278"/>
    </source>
</evidence>
<evidence type="ECO:0000313" key="15">
    <source>
        <dbReference type="Proteomes" id="UP000236728"/>
    </source>
</evidence>
<evidence type="ECO:0000256" key="9">
    <source>
        <dbReference type="ARBA" id="ARBA00040743"/>
    </source>
</evidence>
<protein>
    <recommendedName>
        <fullName evidence="9">Periplasmic chaperone PpiD</fullName>
    </recommendedName>
    <alternativeName>
        <fullName evidence="10">Periplasmic folding chaperone</fullName>
    </alternativeName>
</protein>
<evidence type="ECO:0000256" key="10">
    <source>
        <dbReference type="ARBA" id="ARBA00042775"/>
    </source>
</evidence>
<feature type="domain" description="PpiC" evidence="13">
    <location>
        <begin position="283"/>
        <end position="385"/>
    </location>
</feature>
<dbReference type="SUPFAM" id="SSF54534">
    <property type="entry name" value="FKBP-like"/>
    <property type="match status" value="1"/>
</dbReference>
<keyword evidence="4 12" id="KW-0812">Transmembrane</keyword>
<evidence type="ECO:0000256" key="12">
    <source>
        <dbReference type="SAM" id="Phobius"/>
    </source>
</evidence>
<dbReference type="PANTHER" id="PTHR47529:SF1">
    <property type="entry name" value="PERIPLASMIC CHAPERONE PPID"/>
    <property type="match status" value="1"/>
</dbReference>
<dbReference type="SUPFAM" id="SSF109998">
    <property type="entry name" value="Triger factor/SurA peptide-binding domain-like"/>
    <property type="match status" value="1"/>
</dbReference>
<accession>A0A1H5WXA5</accession>
<evidence type="ECO:0000313" key="14">
    <source>
        <dbReference type="EMBL" id="SEG03627.1"/>
    </source>
</evidence>
<keyword evidence="15" id="KW-1185">Reference proteome</keyword>
<dbReference type="Pfam" id="PF13616">
    <property type="entry name" value="Rotamase_3"/>
    <property type="match status" value="1"/>
</dbReference>
<reference evidence="14 15" key="1">
    <citation type="submission" date="2016-10" db="EMBL/GenBank/DDBJ databases">
        <authorList>
            <person name="de Groot N.N."/>
        </authorList>
    </citation>
    <scope>NUCLEOTIDE SEQUENCE [LARGE SCALE GENOMIC DNA]</scope>
    <source>
        <strain evidence="14 15">DSM 22489</strain>
    </source>
</reference>
<proteinExistence type="inferred from homology"/>
<dbReference type="PROSITE" id="PS50198">
    <property type="entry name" value="PPIC_PPIASE_2"/>
    <property type="match status" value="1"/>
</dbReference>
<evidence type="ECO:0000256" key="2">
    <source>
        <dbReference type="ARBA" id="ARBA00022475"/>
    </source>
</evidence>
<dbReference type="Proteomes" id="UP000236728">
    <property type="component" value="Unassembled WGS sequence"/>
</dbReference>
<dbReference type="InterPro" id="IPR000297">
    <property type="entry name" value="PPIase_PpiC"/>
</dbReference>
<comment type="similarity">
    <text evidence="8">Belongs to the PpiD chaperone family.</text>
</comment>
<dbReference type="GO" id="GO:0005886">
    <property type="term" value="C:plasma membrane"/>
    <property type="evidence" value="ECO:0007669"/>
    <property type="project" value="UniProtKB-SubCell"/>
</dbReference>
<dbReference type="InterPro" id="IPR052029">
    <property type="entry name" value="PpiD_chaperone"/>
</dbReference>
<dbReference type="InterPro" id="IPR046357">
    <property type="entry name" value="PPIase_dom_sf"/>
</dbReference>
<comment type="subcellular location">
    <subcellularLocation>
        <location evidence="1">Cell inner membrane</location>
        <topology evidence="1">Single-pass type II membrane protein</topology>
        <orientation evidence="1">Periplasmic side</orientation>
    </subcellularLocation>
</comment>
<dbReference type="GO" id="GO:0003755">
    <property type="term" value="F:peptidyl-prolyl cis-trans isomerase activity"/>
    <property type="evidence" value="ECO:0007669"/>
    <property type="project" value="UniProtKB-KW"/>
</dbReference>
<dbReference type="AlphaFoldDB" id="A0A1H5WXA5"/>
<keyword evidence="6 12" id="KW-0472">Membrane</keyword>
<dbReference type="InterPro" id="IPR027304">
    <property type="entry name" value="Trigger_fact/SurA_dom_sf"/>
</dbReference>
<evidence type="ECO:0000256" key="1">
    <source>
        <dbReference type="ARBA" id="ARBA00004382"/>
    </source>
</evidence>
<dbReference type="EMBL" id="FNVA01000002">
    <property type="protein sequence ID" value="SEG03627.1"/>
    <property type="molecule type" value="Genomic_DNA"/>
</dbReference>
<dbReference type="Pfam" id="PF13624">
    <property type="entry name" value="SurA_N_3"/>
    <property type="match status" value="1"/>
</dbReference>
<evidence type="ECO:0000259" key="13">
    <source>
        <dbReference type="PROSITE" id="PS50198"/>
    </source>
</evidence>
<evidence type="ECO:0000256" key="5">
    <source>
        <dbReference type="ARBA" id="ARBA00022989"/>
    </source>
</evidence>
<sequence>MIRILQRDNAFTKVIFALIIGATIVLMVIFLVPGIFDNGAAGDATLFATVKDPGWMGRLSSGTPVTMQEVQNLARQQAARQQIPPAYVQQLMPMLMNRAGQIEVERQVLVHEADRLGLQVSDSDLATFLQHGPYADALFPEGKFIGQDKYINFVEQFGLSVTDFETQLKIDLELQRLESLITGGVTVSDAAVHTEALQAGTKVKFDYAVLSGDDVKKSINPSDAELETFFKQNAARYANAVPEQRKISFFAFDNSQLPGGAPAVSDADVQSYYNGHVAQYKTEEEVKTRHILITVAKGADAKTDAAAKAKAQDVLNQLKGGASFADLAKKYSEDPGSKDTGGELPMIPTSGLDPAYAQAAMKLNPGQTSDLVRSSFGYHIIQTEEKHGAGAKPLSEVKDQIKAQLVSTKAAAAAQNYAGQLVAEAGKNGLQKTAEAHHLQVTTTGFLKPTDVVPSLPDSTQLMQSAFVAKKDAAPQMASTGEGFAIFQVADIQAAHAPNFADAKAQILDNYRSQQVPEILQAQLIKLSNRAKELHDLKKAAAELKIPVKSSDLVGRDAQVPDLGSMGGPAAVVFSLPQGGISAPINTGTIGTVIEVNEKQEPTADDLAKAVAQTHDKMLQEKRNEVFGIFVGTLVERYAKNGGIVYSKKQQAAQQSPLGQ</sequence>
<keyword evidence="5 12" id="KW-1133">Transmembrane helix</keyword>
<evidence type="ECO:0000256" key="3">
    <source>
        <dbReference type="ARBA" id="ARBA00022519"/>
    </source>
</evidence>
<keyword evidence="3" id="KW-0997">Cell inner membrane</keyword>
<evidence type="ECO:0000256" key="7">
    <source>
        <dbReference type="ARBA" id="ARBA00023186"/>
    </source>
</evidence>
<name>A0A1H5WXA5_9BACT</name>
<keyword evidence="2" id="KW-1003">Cell membrane</keyword>
<evidence type="ECO:0000256" key="8">
    <source>
        <dbReference type="ARBA" id="ARBA00038408"/>
    </source>
</evidence>
<keyword evidence="11" id="KW-0697">Rotamase</keyword>
<feature type="transmembrane region" description="Helical" evidence="12">
    <location>
        <begin position="12"/>
        <end position="36"/>
    </location>
</feature>
<keyword evidence="7" id="KW-0143">Chaperone</keyword>
<evidence type="ECO:0000256" key="6">
    <source>
        <dbReference type="ARBA" id="ARBA00023136"/>
    </source>
</evidence>
<keyword evidence="11 14" id="KW-0413">Isomerase</keyword>
<dbReference type="RefSeq" id="WP_103932657.1">
    <property type="nucleotide sequence ID" value="NZ_FNVA01000002.1"/>
</dbReference>
<dbReference type="OrthoDB" id="14196at2"/>